<dbReference type="OrthoDB" id="3215314at2759"/>
<feature type="region of interest" description="Disordered" evidence="1">
    <location>
        <begin position="534"/>
        <end position="555"/>
    </location>
</feature>
<feature type="region of interest" description="Disordered" evidence="1">
    <location>
        <begin position="569"/>
        <end position="766"/>
    </location>
</feature>
<feature type="compositionally biased region" description="Basic and acidic residues" evidence="1">
    <location>
        <begin position="571"/>
        <end position="584"/>
    </location>
</feature>
<evidence type="ECO:0000256" key="1">
    <source>
        <dbReference type="SAM" id="MobiDB-lite"/>
    </source>
</evidence>
<feature type="compositionally biased region" description="Basic and acidic residues" evidence="1">
    <location>
        <begin position="789"/>
        <end position="809"/>
    </location>
</feature>
<dbReference type="Proteomes" id="UP000184267">
    <property type="component" value="Unassembled WGS sequence"/>
</dbReference>
<feature type="region of interest" description="Disordered" evidence="1">
    <location>
        <begin position="362"/>
        <end position="437"/>
    </location>
</feature>
<feature type="compositionally biased region" description="Basic and acidic residues" evidence="1">
    <location>
        <begin position="378"/>
        <end position="390"/>
    </location>
</feature>
<feature type="compositionally biased region" description="Basic and acidic residues" evidence="1">
    <location>
        <begin position="626"/>
        <end position="636"/>
    </location>
</feature>
<proteinExistence type="predicted"/>
<protein>
    <submittedName>
        <fullName evidence="2">Uncharacterized protein</fullName>
    </submittedName>
</protein>
<evidence type="ECO:0000313" key="2">
    <source>
        <dbReference type="EMBL" id="OJT06132.1"/>
    </source>
</evidence>
<evidence type="ECO:0000313" key="3">
    <source>
        <dbReference type="Proteomes" id="UP000184267"/>
    </source>
</evidence>
<feature type="region of interest" description="Disordered" evidence="1">
    <location>
        <begin position="782"/>
        <end position="819"/>
    </location>
</feature>
<gene>
    <name evidence="2" type="ORF">TRAPUB_3067</name>
</gene>
<sequence>MSHKAIVLWDPKANTKLASDDACTTIIQYELPRAPSTIRPPYQSPHPPDVKLRYVPPLAYFCIKALAEYPDEMHALGAARLRYEAPRSHSQFDILSALIPTYRSHGDTPGCFNLSLVDPRLWAVVIQAYEGLPSVFRQYTLPLSDAHVPLLQTIPSTKHFSLITILSLTRCRVLTDDTILELGRLHTLVAFDASVTGVSTWGIGRLAKSLDWCESEPGRPAERRGPWGLRLLDLRDCINVDDKVLLWLNRFPLLTVVACADTHLFHPNPPSDVLDHLIESTDTHKKPLFSHPKPFILNINALHHKPSIFDRKYNNLYRDTDDTDHRPVETIGRRKDVFLPYVRPHQGPSPSETIDAILAARPPAPAPAYDDDDEDSESEHSDGESDRAGDSTDGYLSPQPLDDGPWDMDEDHFGEGLAPRSPRLEPQPDDGPGWMDEVAEDEGRNYLRQHDAVMFYAQPAPRRTASLPYTHTPQTQPNLKADPLMLFRRAPPWSALPTSPPAKPVSKAAASSTSALHGMPSSVFAADSTHAHAYTHAQKRKRTGSALEDQAERRRMHALSSIQGLYSMVQKSRDSKAKAKDGENLKAGGQPQAQVRMVMPGRVNPFARTAQAGRQKEAPTVTLKRKAAETSSERASDASGSGSRSAGAKAGSSSSKPVVAAQAAASPLKVSASERAGHTSTASSTEQNPSACAAETPRPAKKLKPITSLTVPEWPNASHKPVSHHAPKPKPPPPKPQVQSTLPVSRSSAKPPDKAKEKRRVSAPVVTTPRLEMVAEVKLQVETSGGMKGKVDKASSKSGKGKEREKKGAGFDWNSWGGR</sequence>
<dbReference type="EMBL" id="MNAD01001353">
    <property type="protein sequence ID" value="OJT06132.1"/>
    <property type="molecule type" value="Genomic_DNA"/>
</dbReference>
<dbReference type="OMA" id="DSTHAHA"/>
<organism evidence="2 3">
    <name type="scientific">Trametes pubescens</name>
    <name type="common">White-rot fungus</name>
    <dbReference type="NCBI Taxonomy" id="154538"/>
    <lineage>
        <taxon>Eukaryota</taxon>
        <taxon>Fungi</taxon>
        <taxon>Dikarya</taxon>
        <taxon>Basidiomycota</taxon>
        <taxon>Agaricomycotina</taxon>
        <taxon>Agaricomycetes</taxon>
        <taxon>Polyporales</taxon>
        <taxon>Polyporaceae</taxon>
        <taxon>Trametes</taxon>
    </lineage>
</organism>
<name>A0A1M2VEU8_TRAPU</name>
<dbReference type="AlphaFoldDB" id="A0A1M2VEU8"/>
<keyword evidence="3" id="KW-1185">Reference proteome</keyword>
<reference evidence="2 3" key="1">
    <citation type="submission" date="2016-10" db="EMBL/GenBank/DDBJ databases">
        <title>Genome sequence of the basidiomycete white-rot fungus Trametes pubescens.</title>
        <authorList>
            <person name="Makela M.R."/>
            <person name="Granchi Z."/>
            <person name="Peng M."/>
            <person name="De Vries R.P."/>
            <person name="Grigoriev I."/>
            <person name="Riley R."/>
            <person name="Hilden K."/>
        </authorList>
    </citation>
    <scope>NUCLEOTIDE SEQUENCE [LARGE SCALE GENOMIC DNA]</scope>
    <source>
        <strain evidence="2 3">FBCC735</strain>
    </source>
</reference>
<feature type="compositionally biased region" description="Low complexity" evidence="1">
    <location>
        <begin position="637"/>
        <end position="656"/>
    </location>
</feature>
<accession>A0A1M2VEU8</accession>
<comment type="caution">
    <text evidence="2">The sequence shown here is derived from an EMBL/GenBank/DDBJ whole genome shotgun (WGS) entry which is preliminary data.</text>
</comment>
<feature type="compositionally biased region" description="Polar residues" evidence="1">
    <location>
        <begin position="737"/>
        <end position="748"/>
    </location>
</feature>
<feature type="compositionally biased region" description="Polar residues" evidence="1">
    <location>
        <begin position="678"/>
        <end position="690"/>
    </location>
</feature>